<feature type="domain" description="EGF-like" evidence="12">
    <location>
        <begin position="709"/>
        <end position="746"/>
    </location>
</feature>
<dbReference type="SMART" id="SM00282">
    <property type="entry name" value="LamG"/>
    <property type="match status" value="6"/>
</dbReference>
<dbReference type="CDD" id="cd00054">
    <property type="entry name" value="EGF_CA"/>
    <property type="match status" value="3"/>
</dbReference>
<evidence type="ECO:0000256" key="5">
    <source>
        <dbReference type="ARBA" id="ARBA00022989"/>
    </source>
</evidence>
<evidence type="ECO:0000256" key="6">
    <source>
        <dbReference type="ARBA" id="ARBA00023136"/>
    </source>
</evidence>
<feature type="domain" description="Laminin G" evidence="11">
    <location>
        <begin position="1162"/>
        <end position="1379"/>
    </location>
</feature>
<comment type="caution">
    <text evidence="8">Lacks conserved residue(s) required for the propagation of feature annotation.</text>
</comment>
<feature type="compositionally biased region" description="Polar residues" evidence="9">
    <location>
        <begin position="1556"/>
        <end position="1566"/>
    </location>
</feature>
<protein>
    <submittedName>
        <fullName evidence="14">Neurexin-1</fullName>
    </submittedName>
</protein>
<feature type="compositionally biased region" description="Basic and acidic residues" evidence="9">
    <location>
        <begin position="1682"/>
        <end position="1693"/>
    </location>
</feature>
<evidence type="ECO:0000256" key="1">
    <source>
        <dbReference type="ARBA" id="ARBA00004479"/>
    </source>
</evidence>
<dbReference type="RefSeq" id="XP_011504344.1">
    <property type="nucleotide sequence ID" value="XM_011506042.1"/>
</dbReference>
<feature type="domain" description="Laminin G" evidence="11">
    <location>
        <begin position="35"/>
        <end position="219"/>
    </location>
</feature>
<keyword evidence="3 10" id="KW-0812">Transmembrane</keyword>
<dbReference type="FunFam" id="2.10.25.10:FF:000015">
    <property type="entry name" value="neurexin-1 isoform X1"/>
    <property type="match status" value="1"/>
</dbReference>
<dbReference type="CDD" id="cd00110">
    <property type="entry name" value="LamG"/>
    <property type="match status" value="6"/>
</dbReference>
<evidence type="ECO:0000256" key="4">
    <source>
        <dbReference type="ARBA" id="ARBA00022737"/>
    </source>
</evidence>
<dbReference type="InterPro" id="IPR001791">
    <property type="entry name" value="Laminin_G"/>
</dbReference>
<keyword evidence="7" id="KW-1015">Disulfide bond</keyword>
<dbReference type="InterPro" id="IPR000742">
    <property type="entry name" value="EGF"/>
</dbReference>
<dbReference type="GO" id="GO:0030154">
    <property type="term" value="P:cell differentiation"/>
    <property type="evidence" value="ECO:0007669"/>
    <property type="project" value="UniProtKB-ARBA"/>
</dbReference>
<feature type="transmembrane region" description="Helical" evidence="10">
    <location>
        <begin position="1607"/>
        <end position="1629"/>
    </location>
</feature>
<dbReference type="Pfam" id="PF02210">
    <property type="entry name" value="Laminin_G_2"/>
    <property type="match status" value="6"/>
</dbReference>
<dbReference type="GO" id="GO:0005509">
    <property type="term" value="F:calcium ion binding"/>
    <property type="evidence" value="ECO:0007669"/>
    <property type="project" value="InterPro"/>
</dbReference>
<dbReference type="GO" id="GO:0009653">
    <property type="term" value="P:anatomical structure morphogenesis"/>
    <property type="evidence" value="ECO:0007669"/>
    <property type="project" value="UniProtKB-ARBA"/>
</dbReference>
<feature type="compositionally biased region" description="Low complexity" evidence="9">
    <location>
        <begin position="1523"/>
        <end position="1555"/>
    </location>
</feature>
<keyword evidence="4" id="KW-0677">Repeat</keyword>
<dbReference type="FunFam" id="2.10.25.10:FF:000029">
    <property type="entry name" value="neurexin-1 isoform X1"/>
    <property type="match status" value="1"/>
</dbReference>
<dbReference type="InterPro" id="IPR050372">
    <property type="entry name" value="Neurexin-related_CASP"/>
</dbReference>
<proteinExistence type="predicted"/>
<dbReference type="Proteomes" id="UP000695007">
    <property type="component" value="Unplaced"/>
</dbReference>
<keyword evidence="2 8" id="KW-0245">EGF-like domain</keyword>
<dbReference type="Gene3D" id="2.60.120.200">
    <property type="match status" value="6"/>
</dbReference>
<feature type="domain" description="Laminin G" evidence="11">
    <location>
        <begin position="750"/>
        <end position="919"/>
    </location>
</feature>
<dbReference type="PANTHER" id="PTHR15036">
    <property type="entry name" value="PIKACHURIN-LIKE PROTEIN"/>
    <property type="match status" value="1"/>
</dbReference>
<feature type="domain" description="EGF-like" evidence="12">
    <location>
        <begin position="239"/>
        <end position="277"/>
    </location>
</feature>
<dbReference type="PANTHER" id="PTHR15036:SF89">
    <property type="entry name" value="NEUREXIN 1, ISOFORM F"/>
    <property type="match status" value="1"/>
</dbReference>
<feature type="region of interest" description="Disordered" evidence="9">
    <location>
        <begin position="1515"/>
        <end position="1570"/>
    </location>
</feature>
<comment type="subcellular location">
    <subcellularLocation>
        <location evidence="1">Membrane</location>
        <topology evidence="1">Single-pass type I membrane protein</topology>
    </subcellularLocation>
</comment>
<reference evidence="14" key="1">
    <citation type="submission" date="2025-08" db="UniProtKB">
        <authorList>
            <consortium name="RefSeq"/>
        </authorList>
    </citation>
    <scope>IDENTIFICATION</scope>
</reference>
<keyword evidence="6 10" id="KW-0472">Membrane</keyword>
<gene>
    <name evidence="14" type="primary">LOC105367353</name>
</gene>
<dbReference type="GeneID" id="105367353"/>
<evidence type="ECO:0000256" key="2">
    <source>
        <dbReference type="ARBA" id="ARBA00022536"/>
    </source>
</evidence>
<evidence type="ECO:0000256" key="10">
    <source>
        <dbReference type="SAM" id="Phobius"/>
    </source>
</evidence>
<evidence type="ECO:0000259" key="11">
    <source>
        <dbReference type="PROSITE" id="PS50025"/>
    </source>
</evidence>
<dbReference type="InterPro" id="IPR013320">
    <property type="entry name" value="ConA-like_dom_sf"/>
</dbReference>
<feature type="domain" description="Laminin G" evidence="11">
    <location>
        <begin position="937"/>
        <end position="1113"/>
    </location>
</feature>
<sequence>MREAPAVSGPYRLMRPLLLAAATLLAYGPWHVARGLLLDGSATSHARFPKWNAALNGSLEFEFKTEQGNGLLLYTDDGGTVDFVEIKLVESALRLRYNLGGGAQIVTVGRKLADGQWHKVRVLRDRENTSLAVDGVAASSISRGKEFQLGQFSGNSDIYVGGMPSWYSSKLTLLALPSVIFEPRFKGLIRNLVYANGEAVEPRRQEIIAREPKCKGLPCMDNTISKKTVRSLRNMIANATDACETRDPCQHGGICISTDSGPICECRSGDYEGVHCEKDKMPSEASFRGTEYLTIELSRGNPVLSTQEGIFLQFKTKQPNGLLFYSGHGQDYMTISLRDGGAAIGMTLANGRLDLHIKPTRIRFDDNQWHKIMVHRKVQEISTVTSFCRLTATVDGLYTEHGHTAGSFTKLASERILVGGGADARELIGSKGINNFVGCLRKVEFQAEGLRMELIETARSGAPGAAAWGKIEFHCQEPRASDPVTFTTRDSHLAPATVSVRRLHGTVVTFTSPESHLVLPPWKAAKSGSISFKIRTNEPNGLVMYSRSASLTRTDLFAFEILGGHLYLHMDLGEGPLKVRASEERVDDGTWHDVALRRVEREGRVVVDGSTFEFRPPDKAATDFEGTRRPGFLPPGDATRLDLDGLLYIGGVGAPFAPLTMPPILWTGSLRQGYVGCMRDLVINGQPVDIAGYAQQQDSGAVRPACHVQGPHCTSQPCMHSGHCLEGWNRFHCDCTGTPFTGATCGKGNYIKSQNGSQQMTALMPEDSRTQAEELVVRFKTTKPRGLLLATSLENSVDRLQISLEDGSAKALVHIDHQEKVIVTGQGLNDDMWHTLRFSRRANAIKFQVDDEAPIRAEAMLGEKNSLVFRTLHVGGYLHSGEEIPHFVGLLQQIWFNGYPYLEIARNAGTHQTSHQGLTPIIRLNGKYEKRNHPVHHPVTFTSKHTFVGLPVLKAYVETNIYFQFKTREPNGLILYNAGRERDFIAVELVNGHVHYVFDLGDGPVRIRDSTKTRLNDGKWHAVSIARPAPKRHTLAVDDHVAVINSPGNNENLDLDGILFIGGMEKAQYSLLPKSIISRHGFEGCLASLDLSGESPDLISDAVVPSSLVESGCDAYANLHPGKKCTHDMCSNHGTCVQQWNSYTCDCDMTSFSGPTCADEAASFEFGAGRGLITYTFPADRRPEMKRDTLAFGFATTANDAVLLRIESASSNDYLEIEIVEGNVFAVYDLGTNDHPIGEVGVKVNDNQYHVIRFTRNGANSTLQIDDYNLQANHPQGKQHIVFNSQSTIQVGGRWNRGKSRIDKSYLGIISGLVVNGVRIFELAAAKDSRVMVKGDVQMLPIGSLVDRAAPLQRMQQTPASGFPGVSDDLIFSGAGSGCAGDDEDDECTPIYENASGKYDLITPVYVAPTKSPTVNRPRNHGVQTQEKNIACDDEEECNEEGSGDPGTTEEIFVTSATDSSSSSTSHTTQRQSTSSQRTSSGEESTSVIASGTAAATTSGSVSWNAGFTRATELQSTASTRLQPSIETTHTSTTTQESTTTTSTSHRPSTTPSTIEIQESPTTTRMPHSVMNIPPKNINVILNSNSNSNNNNNNNNKRITSETAENAALIIGIIAGALIAIVLIILIILKFKSRPEVNYKIDEGKSFCQDPNAALLGGALGAGQPYNGALKNSQGGSRNGKKRDPNNVKEWYV</sequence>
<feature type="compositionally biased region" description="Polar residues" evidence="9">
    <location>
        <begin position="1411"/>
        <end position="1428"/>
    </location>
</feature>
<dbReference type="Pfam" id="PF00008">
    <property type="entry name" value="EGF"/>
    <property type="match status" value="2"/>
</dbReference>
<dbReference type="Gene3D" id="2.10.25.10">
    <property type="entry name" value="Laminin"/>
    <property type="match status" value="3"/>
</dbReference>
<evidence type="ECO:0000256" key="3">
    <source>
        <dbReference type="ARBA" id="ARBA00022692"/>
    </source>
</evidence>
<dbReference type="CTD" id="42646"/>
<keyword evidence="13" id="KW-1185">Reference proteome</keyword>
<feature type="domain" description="EGF-like" evidence="12">
    <location>
        <begin position="1121"/>
        <end position="1158"/>
    </location>
</feature>
<dbReference type="GO" id="GO:0048513">
    <property type="term" value="P:animal organ development"/>
    <property type="evidence" value="ECO:0007669"/>
    <property type="project" value="UniProtKB-ARBA"/>
</dbReference>
<dbReference type="SUPFAM" id="SSF49899">
    <property type="entry name" value="Concanavalin A-like lectins/glucanases"/>
    <property type="match status" value="6"/>
</dbReference>
<dbReference type="SMART" id="SM00179">
    <property type="entry name" value="EGF_CA"/>
    <property type="match status" value="2"/>
</dbReference>
<feature type="region of interest" description="Disordered" evidence="9">
    <location>
        <begin position="1410"/>
        <end position="1500"/>
    </location>
</feature>
<dbReference type="PROSITE" id="PS50026">
    <property type="entry name" value="EGF_3"/>
    <property type="match status" value="3"/>
</dbReference>
<dbReference type="GO" id="GO:0016020">
    <property type="term" value="C:membrane"/>
    <property type="evidence" value="ECO:0007669"/>
    <property type="project" value="UniProtKB-SubCell"/>
</dbReference>
<evidence type="ECO:0000256" key="7">
    <source>
        <dbReference type="ARBA" id="ARBA00023157"/>
    </source>
</evidence>
<keyword evidence="5 10" id="KW-1133">Transmembrane helix</keyword>
<dbReference type="KEGG" id="csol:105367353"/>
<evidence type="ECO:0000313" key="14">
    <source>
        <dbReference type="RefSeq" id="XP_011504344.1"/>
    </source>
</evidence>
<evidence type="ECO:0000313" key="13">
    <source>
        <dbReference type="Proteomes" id="UP000695007"/>
    </source>
</evidence>
<accession>A0AAJ6YTW0</accession>
<organism evidence="13 14">
    <name type="scientific">Ceratosolen solmsi marchali</name>
    <dbReference type="NCBI Taxonomy" id="326594"/>
    <lineage>
        <taxon>Eukaryota</taxon>
        <taxon>Metazoa</taxon>
        <taxon>Ecdysozoa</taxon>
        <taxon>Arthropoda</taxon>
        <taxon>Hexapoda</taxon>
        <taxon>Insecta</taxon>
        <taxon>Pterygota</taxon>
        <taxon>Neoptera</taxon>
        <taxon>Endopterygota</taxon>
        <taxon>Hymenoptera</taxon>
        <taxon>Apocrita</taxon>
        <taxon>Proctotrupomorpha</taxon>
        <taxon>Chalcidoidea</taxon>
        <taxon>Agaonidae</taxon>
        <taxon>Agaoninae</taxon>
        <taxon>Ceratosolen</taxon>
    </lineage>
</organism>
<dbReference type="InterPro" id="IPR001881">
    <property type="entry name" value="EGF-like_Ca-bd_dom"/>
</dbReference>
<feature type="region of interest" description="Disordered" evidence="9">
    <location>
        <begin position="1668"/>
        <end position="1693"/>
    </location>
</feature>
<feature type="domain" description="Laminin G" evidence="11">
    <location>
        <begin position="284"/>
        <end position="475"/>
    </location>
</feature>
<dbReference type="PROSITE" id="PS50025">
    <property type="entry name" value="LAM_G_DOMAIN"/>
    <property type="match status" value="6"/>
</dbReference>
<name>A0AAJ6YTW0_9HYME</name>
<evidence type="ECO:0000256" key="9">
    <source>
        <dbReference type="SAM" id="MobiDB-lite"/>
    </source>
</evidence>
<evidence type="ECO:0000256" key="8">
    <source>
        <dbReference type="PROSITE-ProRule" id="PRU00076"/>
    </source>
</evidence>
<feature type="compositionally biased region" description="Low complexity" evidence="9">
    <location>
        <begin position="1455"/>
        <end position="1500"/>
    </location>
</feature>
<evidence type="ECO:0000259" key="12">
    <source>
        <dbReference type="PROSITE" id="PS50026"/>
    </source>
</evidence>
<feature type="compositionally biased region" description="Acidic residues" evidence="9">
    <location>
        <begin position="1432"/>
        <end position="1443"/>
    </location>
</feature>
<dbReference type="SMART" id="SM00181">
    <property type="entry name" value="EGF"/>
    <property type="match status" value="3"/>
</dbReference>
<feature type="domain" description="Laminin G" evidence="11">
    <location>
        <begin position="506"/>
        <end position="706"/>
    </location>
</feature>